<dbReference type="GO" id="GO:0003688">
    <property type="term" value="F:DNA replication origin binding"/>
    <property type="evidence" value="ECO:0007669"/>
    <property type="project" value="UniProtKB-UniRule"/>
</dbReference>
<dbReference type="Pfam" id="PF08299">
    <property type="entry name" value="Bac_DnaA_C"/>
    <property type="match status" value="1"/>
</dbReference>
<keyword evidence="4 8" id="KW-0547">Nucleotide-binding</keyword>
<keyword evidence="7 8" id="KW-0238">DNA-binding</keyword>
<dbReference type="Pfam" id="PF00308">
    <property type="entry name" value="Bac_DnaA"/>
    <property type="match status" value="1"/>
</dbReference>
<sequence length="437" mass="49676">MANTLWQRCLTHIETRLPEKDVNLWLRPLEARFGDDGLDLMAPNEVVRDQVERELRAPIANALSELGEAPRRIRVLVGGGKQVAEPVEADAPPLTDTARHNLDARYTFESFVQGKSNQIARAAAEQAADPENMAYNPLLIYGGVGLGKTHLMQSVGHRLLTNNPRARIAYVRSEHFVNEMITAIRHNRMERFKEHYRTLDALLIDDIQFFAGKDRSQEEFFHTFNSLLEANQRIIITCDRFPKEVDGLEDRLKSRFSWGLSVAVEPPELETRVAILLSKAEFHGIELPQEVAFFIGKRVRSNVRDLEGALHRLKASAQITGATITVEFAKQALYDMLAVYDRLVTIENIQKTVAEYFKIRLADLLGKKRTRTIARPRQMAMALAKELTNHSLPEIGQGFGGRDHTTVLHACRKVKELRETDTRFDEDYVNLSRILTS</sequence>
<dbReference type="CDD" id="cd06571">
    <property type="entry name" value="Bac_DnaA_C"/>
    <property type="match status" value="1"/>
</dbReference>
<dbReference type="InterPro" id="IPR027417">
    <property type="entry name" value="P-loop_NTPase"/>
</dbReference>
<evidence type="ECO:0000256" key="11">
    <source>
        <dbReference type="RuleBase" id="RU004227"/>
    </source>
</evidence>
<dbReference type="InterPro" id="IPR003593">
    <property type="entry name" value="AAA+_ATPase"/>
</dbReference>
<dbReference type="InterPro" id="IPR038454">
    <property type="entry name" value="DnaA_N_sf"/>
</dbReference>
<dbReference type="Proteomes" id="UP000285310">
    <property type="component" value="Unassembled WGS sequence"/>
</dbReference>
<keyword evidence="5 8" id="KW-0067">ATP-binding</keyword>
<name>A0A423PZD1_9GAMM</name>
<feature type="binding site" evidence="8">
    <location>
        <position position="148"/>
    </location>
    <ligand>
        <name>ATP</name>
        <dbReference type="ChEBI" id="CHEBI:30616"/>
    </ligand>
</feature>
<evidence type="ECO:0000259" key="12">
    <source>
        <dbReference type="SMART" id="SM00382"/>
    </source>
</evidence>
<comment type="subcellular location">
    <subcellularLocation>
        <location evidence="8">Cytoplasm</location>
    </subcellularLocation>
</comment>
<dbReference type="InterPro" id="IPR001957">
    <property type="entry name" value="Chromosome_initiator_DnaA"/>
</dbReference>
<gene>
    <name evidence="8 14" type="primary">dnaA</name>
    <name evidence="14" type="ORF">SAJA_03810</name>
</gene>
<comment type="subunit">
    <text evidence="8">Oligomerizes as a right-handed, spiral filament on DNA at oriC.</text>
</comment>
<comment type="caution">
    <text evidence="8">Lacks conserved residue(s) required for the propagation of feature annotation.</text>
</comment>
<dbReference type="Gene3D" id="3.30.300.180">
    <property type="match status" value="1"/>
</dbReference>
<evidence type="ECO:0000256" key="5">
    <source>
        <dbReference type="ARBA" id="ARBA00022840"/>
    </source>
</evidence>
<dbReference type="InterPro" id="IPR018312">
    <property type="entry name" value="Chromosome_initiator_DnaA_CS"/>
</dbReference>
<dbReference type="SMART" id="SM00760">
    <property type="entry name" value="Bac_DnaA_C"/>
    <property type="match status" value="1"/>
</dbReference>
<dbReference type="SMART" id="SM00382">
    <property type="entry name" value="AAA"/>
    <property type="match status" value="1"/>
</dbReference>
<dbReference type="NCBIfam" id="TIGR00362">
    <property type="entry name" value="DnaA"/>
    <property type="match status" value="1"/>
</dbReference>
<dbReference type="EMBL" id="AYKG01000008">
    <property type="protein sequence ID" value="ROO30956.1"/>
    <property type="molecule type" value="Genomic_DNA"/>
</dbReference>
<dbReference type="PRINTS" id="PR00051">
    <property type="entry name" value="DNAA"/>
</dbReference>
<feature type="binding site" evidence="8">
    <location>
        <position position="149"/>
    </location>
    <ligand>
        <name>ATP</name>
        <dbReference type="ChEBI" id="CHEBI:30616"/>
    </ligand>
</feature>
<dbReference type="PROSITE" id="PS01008">
    <property type="entry name" value="DNAA"/>
    <property type="match status" value="1"/>
</dbReference>
<dbReference type="Gene3D" id="3.40.50.300">
    <property type="entry name" value="P-loop containing nucleotide triphosphate hydrolases"/>
    <property type="match status" value="1"/>
</dbReference>
<evidence type="ECO:0000313" key="14">
    <source>
        <dbReference type="EMBL" id="ROO30956.1"/>
    </source>
</evidence>
<feature type="domain" description="AAA+ ATPase" evidence="12">
    <location>
        <begin position="134"/>
        <end position="264"/>
    </location>
</feature>
<feature type="binding site" evidence="8">
    <location>
        <position position="145"/>
    </location>
    <ligand>
        <name>ATP</name>
        <dbReference type="ChEBI" id="CHEBI:30616"/>
    </ligand>
</feature>
<feature type="region of interest" description="Domain IV, binds dsDNA" evidence="8">
    <location>
        <begin position="318"/>
        <end position="437"/>
    </location>
</feature>
<keyword evidence="6 8" id="KW-0446">Lipid-binding</keyword>
<dbReference type="PANTHER" id="PTHR30050">
    <property type="entry name" value="CHROMOSOMAL REPLICATION INITIATOR PROTEIN DNAA"/>
    <property type="match status" value="1"/>
</dbReference>
<keyword evidence="2 8" id="KW-0963">Cytoplasm</keyword>
<accession>A0A423PZD1</accession>
<reference evidence="14 15" key="1">
    <citation type="submission" date="2013-10" db="EMBL/GenBank/DDBJ databases">
        <title>Salinisphaera japonica YTM-1 Genome Sequencing.</title>
        <authorList>
            <person name="Lai Q."/>
            <person name="Li C."/>
            <person name="Shao Z."/>
        </authorList>
    </citation>
    <scope>NUCLEOTIDE SEQUENCE [LARGE SCALE GENOMIC DNA]</scope>
    <source>
        <strain evidence="14 15">YTM-1</strain>
    </source>
</reference>
<feature type="binding site" evidence="8">
    <location>
        <position position="147"/>
    </location>
    <ligand>
        <name>ATP</name>
        <dbReference type="ChEBI" id="CHEBI:30616"/>
    </ligand>
</feature>
<evidence type="ECO:0000256" key="6">
    <source>
        <dbReference type="ARBA" id="ARBA00023121"/>
    </source>
</evidence>
<dbReference type="SUPFAM" id="SSF52540">
    <property type="entry name" value="P-loop containing nucleoside triphosphate hydrolases"/>
    <property type="match status" value="1"/>
</dbReference>
<feature type="region of interest" description="Domain I, interacts with DnaA modulators" evidence="8">
    <location>
        <begin position="1"/>
        <end position="90"/>
    </location>
</feature>
<dbReference type="CDD" id="cd00009">
    <property type="entry name" value="AAA"/>
    <property type="match status" value="1"/>
</dbReference>
<evidence type="ECO:0000313" key="15">
    <source>
        <dbReference type="Proteomes" id="UP000285310"/>
    </source>
</evidence>
<dbReference type="InterPro" id="IPR055199">
    <property type="entry name" value="Hda_lid"/>
</dbReference>
<comment type="similarity">
    <text evidence="1 8 11">Belongs to the DnaA family.</text>
</comment>
<dbReference type="FunFam" id="3.40.50.300:FF:000668">
    <property type="entry name" value="Chromosomal replication initiator protein DnaA"/>
    <property type="match status" value="1"/>
</dbReference>
<dbReference type="FunFam" id="1.10.8.60:FF:000003">
    <property type="entry name" value="Chromosomal replication initiator protein DnaA"/>
    <property type="match status" value="1"/>
</dbReference>
<dbReference type="InterPro" id="IPR020591">
    <property type="entry name" value="Chromosome_initiator_DnaA-like"/>
</dbReference>
<protein>
    <recommendedName>
        <fullName evidence="8 9">Chromosomal replication initiator protein DnaA</fullName>
    </recommendedName>
</protein>
<comment type="function">
    <text evidence="8 10">Plays an essential role in the initiation and regulation of chromosomal replication. ATP-DnaA binds to the origin of replication (oriC) to initiate formation of the DNA replication initiation complex once per cell cycle. Binds the DnaA box (a 9 base pair repeat at the origin) and separates the double-stranded (ds)DNA. Forms a right-handed helical filament on oriC DNA; dsDNA binds to the exterior of the filament while single-stranded (ss)DNA is stabiized in the filament's interior. The ATP-DnaA-oriC complex binds and stabilizes one strand of the AT-rich DNA unwinding element (DUE), permitting loading of DNA polymerase. After initiation quickly degrades to an ADP-DnaA complex that is not apt for DNA replication. Binds acidic phospholipids.</text>
</comment>
<feature type="domain" description="Chromosomal replication initiator DnaA C-terminal" evidence="13">
    <location>
        <begin position="345"/>
        <end position="414"/>
    </location>
</feature>
<dbReference type="InterPro" id="IPR013159">
    <property type="entry name" value="DnaA_C"/>
</dbReference>
<dbReference type="GO" id="GO:0005524">
    <property type="term" value="F:ATP binding"/>
    <property type="evidence" value="ECO:0007669"/>
    <property type="project" value="UniProtKB-UniRule"/>
</dbReference>
<dbReference type="Gene3D" id="1.10.8.60">
    <property type="match status" value="1"/>
</dbReference>
<dbReference type="InterPro" id="IPR013317">
    <property type="entry name" value="DnaA_dom"/>
</dbReference>
<dbReference type="HAMAP" id="MF_00377">
    <property type="entry name" value="DnaA_bact"/>
    <property type="match status" value="1"/>
</dbReference>
<evidence type="ECO:0000256" key="2">
    <source>
        <dbReference type="ARBA" id="ARBA00022490"/>
    </source>
</evidence>
<dbReference type="InterPro" id="IPR010921">
    <property type="entry name" value="Trp_repressor/repl_initiator"/>
</dbReference>
<evidence type="ECO:0000259" key="13">
    <source>
        <dbReference type="SMART" id="SM00760"/>
    </source>
</evidence>
<dbReference type="PANTHER" id="PTHR30050:SF2">
    <property type="entry name" value="CHROMOSOMAL REPLICATION INITIATOR PROTEIN DNAA"/>
    <property type="match status" value="1"/>
</dbReference>
<comment type="domain">
    <text evidence="8">Domain I is involved in oligomerization and binding regulators, domain II is flexibile and of varying length in different bacteria, domain III forms the AAA+ region, while domain IV binds dsDNA.</text>
</comment>
<dbReference type="AlphaFoldDB" id="A0A423PZD1"/>
<dbReference type="GO" id="GO:0006275">
    <property type="term" value="P:regulation of DNA replication"/>
    <property type="evidence" value="ECO:0007669"/>
    <property type="project" value="UniProtKB-UniRule"/>
</dbReference>
<dbReference type="Pfam" id="PF11638">
    <property type="entry name" value="DnaA_N"/>
    <property type="match status" value="1"/>
</dbReference>
<dbReference type="GO" id="GO:0005737">
    <property type="term" value="C:cytoplasm"/>
    <property type="evidence" value="ECO:0007669"/>
    <property type="project" value="UniProtKB-SubCell"/>
</dbReference>
<organism evidence="14 15">
    <name type="scientific">Salinisphaera japonica YTM-1</name>
    <dbReference type="NCBI Taxonomy" id="1209778"/>
    <lineage>
        <taxon>Bacteria</taxon>
        <taxon>Pseudomonadati</taxon>
        <taxon>Pseudomonadota</taxon>
        <taxon>Gammaproteobacteria</taxon>
        <taxon>Salinisphaerales</taxon>
        <taxon>Salinisphaeraceae</taxon>
        <taxon>Salinisphaera</taxon>
    </lineage>
</organism>
<dbReference type="GO" id="GO:0005886">
    <property type="term" value="C:plasma membrane"/>
    <property type="evidence" value="ECO:0007669"/>
    <property type="project" value="TreeGrafter"/>
</dbReference>
<evidence type="ECO:0000256" key="3">
    <source>
        <dbReference type="ARBA" id="ARBA00022705"/>
    </source>
</evidence>
<comment type="caution">
    <text evidence="14">The sequence shown here is derived from an EMBL/GenBank/DDBJ whole genome shotgun (WGS) entry which is preliminary data.</text>
</comment>
<dbReference type="InterPro" id="IPR024633">
    <property type="entry name" value="DnaA_N_dom"/>
</dbReference>
<evidence type="ECO:0000256" key="1">
    <source>
        <dbReference type="ARBA" id="ARBA00006583"/>
    </source>
</evidence>
<feature type="region of interest" description="Domain III, AAA+ region" evidence="8">
    <location>
        <begin position="101"/>
        <end position="317"/>
    </location>
</feature>
<dbReference type="InParanoid" id="A0A423PZD1"/>
<dbReference type="Pfam" id="PF22688">
    <property type="entry name" value="Hda_lid"/>
    <property type="match status" value="1"/>
</dbReference>
<dbReference type="Gene3D" id="1.10.1750.10">
    <property type="match status" value="1"/>
</dbReference>
<evidence type="ECO:0000256" key="8">
    <source>
        <dbReference type="HAMAP-Rule" id="MF_00377"/>
    </source>
</evidence>
<evidence type="ECO:0000256" key="7">
    <source>
        <dbReference type="ARBA" id="ARBA00023125"/>
    </source>
</evidence>
<evidence type="ECO:0000256" key="9">
    <source>
        <dbReference type="NCBIfam" id="TIGR00362"/>
    </source>
</evidence>
<dbReference type="FunCoup" id="A0A423PZD1">
    <property type="interactions" value="277"/>
</dbReference>
<evidence type="ECO:0000256" key="4">
    <source>
        <dbReference type="ARBA" id="ARBA00022741"/>
    </source>
</evidence>
<keyword evidence="15" id="KW-1185">Reference proteome</keyword>
<dbReference type="GO" id="GO:0006270">
    <property type="term" value="P:DNA replication initiation"/>
    <property type="evidence" value="ECO:0007669"/>
    <property type="project" value="UniProtKB-UniRule"/>
</dbReference>
<keyword evidence="3 8" id="KW-0235">DNA replication</keyword>
<evidence type="ECO:0000256" key="10">
    <source>
        <dbReference type="RuleBase" id="RU000577"/>
    </source>
</evidence>
<dbReference type="SUPFAM" id="SSF48295">
    <property type="entry name" value="TrpR-like"/>
    <property type="match status" value="1"/>
</dbReference>
<dbReference type="GO" id="GO:0008289">
    <property type="term" value="F:lipid binding"/>
    <property type="evidence" value="ECO:0007669"/>
    <property type="project" value="UniProtKB-KW"/>
</dbReference>
<proteinExistence type="inferred from homology"/>